<sequence>MYCEANRVRPTVAEGEFLCAKAHYVTSYISSDSLHTCSDRQASNDLSDD</sequence>
<comment type="caution">
    <text evidence="1">The sequence shown here is derived from an EMBL/GenBank/DDBJ whole genome shotgun (WGS) entry which is preliminary data.</text>
</comment>
<reference evidence="1" key="1">
    <citation type="submission" date="2018-10" db="EMBL/GenBank/DDBJ databases">
        <title>Effector identification in a new, highly contiguous assembly of the strawberry crown rot pathogen Phytophthora cactorum.</title>
        <authorList>
            <person name="Armitage A.D."/>
            <person name="Nellist C.F."/>
            <person name="Bates H."/>
            <person name="Vickerstaff R.J."/>
            <person name="Harrison R.J."/>
        </authorList>
    </citation>
    <scope>NUCLEOTIDE SEQUENCE</scope>
    <source>
        <strain evidence="1">P415</strain>
    </source>
</reference>
<dbReference type="Proteomes" id="UP000697107">
    <property type="component" value="Unassembled WGS sequence"/>
</dbReference>
<evidence type="ECO:0000313" key="2">
    <source>
        <dbReference type="Proteomes" id="UP000697107"/>
    </source>
</evidence>
<proteinExistence type="predicted"/>
<dbReference type="EMBL" id="RCML01000026">
    <property type="protein sequence ID" value="KAG2997439.1"/>
    <property type="molecule type" value="Genomic_DNA"/>
</dbReference>
<evidence type="ECO:0000313" key="1">
    <source>
        <dbReference type="EMBL" id="KAG2997439.1"/>
    </source>
</evidence>
<organism evidence="1 2">
    <name type="scientific">Phytophthora cactorum</name>
    <dbReference type="NCBI Taxonomy" id="29920"/>
    <lineage>
        <taxon>Eukaryota</taxon>
        <taxon>Sar</taxon>
        <taxon>Stramenopiles</taxon>
        <taxon>Oomycota</taxon>
        <taxon>Peronosporomycetes</taxon>
        <taxon>Peronosporales</taxon>
        <taxon>Peronosporaceae</taxon>
        <taxon>Phytophthora</taxon>
    </lineage>
</organism>
<name>A0A8T1GLD1_9STRA</name>
<gene>
    <name evidence="1" type="ORF">PC118_g1914</name>
</gene>
<accession>A0A8T1GLD1</accession>
<protein>
    <submittedName>
        <fullName evidence="1">Uncharacterized protein</fullName>
    </submittedName>
</protein>
<dbReference type="AlphaFoldDB" id="A0A8T1GLD1"/>